<feature type="region of interest" description="Disordered" evidence="1">
    <location>
        <begin position="300"/>
        <end position="335"/>
    </location>
</feature>
<comment type="caution">
    <text evidence="2">The sequence shown here is derived from an EMBL/GenBank/DDBJ whole genome shotgun (WGS) entry which is preliminary data.</text>
</comment>
<evidence type="ECO:0000313" key="3">
    <source>
        <dbReference type="Proteomes" id="UP001364617"/>
    </source>
</evidence>
<protein>
    <submittedName>
        <fullName evidence="2">Uncharacterized protein</fullName>
    </submittedName>
</protein>
<feature type="compositionally biased region" description="Basic and acidic residues" evidence="1">
    <location>
        <begin position="304"/>
        <end position="324"/>
    </location>
</feature>
<dbReference type="EMBL" id="JAYKXH010000022">
    <property type="protein sequence ID" value="KAK7127587.1"/>
    <property type="molecule type" value="Genomic_DNA"/>
</dbReference>
<feature type="compositionally biased region" description="Basic and acidic residues" evidence="1">
    <location>
        <begin position="538"/>
        <end position="549"/>
    </location>
</feature>
<sequence length="660" mass="75183">MLEQTDYQHFEIEACYKNLTNFSQRQESGCYSEVDILVLSEVTTKSFAMKLRRKAALRGRQQQREHEKVSESISVVLRDSDSSQSDSVEEINTSVAMKLRHKTVLRGRGQQREHEVSESISVVLRDSDSSQSNSVEEIKKSVAMKLRHKTVLKGRRQQREHEKVSESISVVLNDTDSSQSNSVEGIKKPVSMKLRHKTALRGRQQQREHEKVYESFSAVLNDTDSSQSNSVEEIKDYVSLIHDMKRPIKKSRAGASCRLSKEGERPLSIVNPQYGAVQKIALAPGAMAEDTLGNIRLMANTSDSELRPRSSAESREESVLDKSSSDLMVESGPSSPCHPIDTIRCKECESLFAKMRRQPTPKEKSRDRNPVSLSCDEWILLKKWHPQRPRHREKGLLWKSLSHIRKLSAQGSVSAVFNRTQVNCSRPHVFQRRSLRRCKYLTCIQTDLSITKAKPRHRKRPRAVVWPPVGGWKSSVKRKSSINDTLSQQLYPLDLSVSVTQDDKLIVDDQISRLNADHKQNSDASGKQRTTFVQGKLNKQEASDGIDGTRRVLKFDDTPETVAVETAEQRKSPRRQQERGEIREAQNGFQHEQQEELFEDSERFRTPTDLFSVKPKIKRGNQKKVSASGDTKPAVRKPNFKSMLATMVKNQNQIIKESCK</sequence>
<name>A0AAN9GVB8_9TELE</name>
<reference evidence="2 3" key="1">
    <citation type="submission" date="2024-02" db="EMBL/GenBank/DDBJ databases">
        <title>Chromosome-level genome assembly of the Eurasian Minnow (Phoxinus phoxinus).</title>
        <authorList>
            <person name="Oriowo T.O."/>
            <person name="Martin S."/>
            <person name="Stange M."/>
            <person name="Chrysostomakis Y."/>
            <person name="Brown T."/>
            <person name="Winkler S."/>
            <person name="Kukowka S."/>
            <person name="Myers E.W."/>
            <person name="Bohne A."/>
        </authorList>
    </citation>
    <scope>NUCLEOTIDE SEQUENCE [LARGE SCALE GENOMIC DNA]</scope>
    <source>
        <strain evidence="2">ZFMK-TIS-60720</strain>
        <tissue evidence="2">Whole Organism</tissue>
    </source>
</reference>
<evidence type="ECO:0000256" key="1">
    <source>
        <dbReference type="SAM" id="MobiDB-lite"/>
    </source>
</evidence>
<keyword evidence="3" id="KW-1185">Reference proteome</keyword>
<feature type="region of interest" description="Disordered" evidence="1">
    <location>
        <begin position="565"/>
        <end position="604"/>
    </location>
</feature>
<feature type="compositionally biased region" description="Basic and acidic residues" evidence="1">
    <location>
        <begin position="567"/>
        <end position="584"/>
    </location>
</feature>
<feature type="region of interest" description="Disordered" evidence="1">
    <location>
        <begin position="517"/>
        <end position="549"/>
    </location>
</feature>
<feature type="compositionally biased region" description="Polar residues" evidence="1">
    <location>
        <begin position="522"/>
        <end position="533"/>
    </location>
</feature>
<dbReference type="AlphaFoldDB" id="A0AAN9GVB8"/>
<proteinExistence type="predicted"/>
<organism evidence="2 3">
    <name type="scientific">Phoxinus phoxinus</name>
    <name type="common">Eurasian minnow</name>
    <dbReference type="NCBI Taxonomy" id="58324"/>
    <lineage>
        <taxon>Eukaryota</taxon>
        <taxon>Metazoa</taxon>
        <taxon>Chordata</taxon>
        <taxon>Craniata</taxon>
        <taxon>Vertebrata</taxon>
        <taxon>Euteleostomi</taxon>
        <taxon>Actinopterygii</taxon>
        <taxon>Neopterygii</taxon>
        <taxon>Teleostei</taxon>
        <taxon>Ostariophysi</taxon>
        <taxon>Cypriniformes</taxon>
        <taxon>Leuciscidae</taxon>
        <taxon>Phoxininae</taxon>
        <taxon>Phoxinus</taxon>
    </lineage>
</organism>
<dbReference type="Proteomes" id="UP001364617">
    <property type="component" value="Unassembled WGS sequence"/>
</dbReference>
<gene>
    <name evidence="2" type="ORF">R3I93_020233</name>
</gene>
<accession>A0AAN9GVB8</accession>
<evidence type="ECO:0000313" key="2">
    <source>
        <dbReference type="EMBL" id="KAK7127587.1"/>
    </source>
</evidence>